<accession>A0ACB8DHG3</accession>
<protein>
    <submittedName>
        <fullName evidence="1">Uncharacterized protein</fullName>
    </submittedName>
</protein>
<dbReference type="Proteomes" id="UP000821865">
    <property type="component" value="Chromosome 2"/>
</dbReference>
<name>A0ACB8DHG3_DERSI</name>
<organism evidence="1 2">
    <name type="scientific">Dermacentor silvarum</name>
    <name type="common">Tick</name>
    <dbReference type="NCBI Taxonomy" id="543639"/>
    <lineage>
        <taxon>Eukaryota</taxon>
        <taxon>Metazoa</taxon>
        <taxon>Ecdysozoa</taxon>
        <taxon>Arthropoda</taxon>
        <taxon>Chelicerata</taxon>
        <taxon>Arachnida</taxon>
        <taxon>Acari</taxon>
        <taxon>Parasitiformes</taxon>
        <taxon>Ixodida</taxon>
        <taxon>Ixodoidea</taxon>
        <taxon>Ixodidae</taxon>
        <taxon>Rhipicephalinae</taxon>
        <taxon>Dermacentor</taxon>
    </lineage>
</organism>
<evidence type="ECO:0000313" key="1">
    <source>
        <dbReference type="EMBL" id="KAH7967466.1"/>
    </source>
</evidence>
<gene>
    <name evidence="1" type="ORF">HPB49_024994</name>
</gene>
<reference evidence="1" key="1">
    <citation type="submission" date="2020-05" db="EMBL/GenBank/DDBJ databases">
        <title>Large-scale comparative analyses of tick genomes elucidate their genetic diversity and vector capacities.</title>
        <authorList>
            <person name="Jia N."/>
            <person name="Wang J."/>
            <person name="Shi W."/>
            <person name="Du L."/>
            <person name="Sun Y."/>
            <person name="Zhan W."/>
            <person name="Jiang J."/>
            <person name="Wang Q."/>
            <person name="Zhang B."/>
            <person name="Ji P."/>
            <person name="Sakyi L.B."/>
            <person name="Cui X."/>
            <person name="Yuan T."/>
            <person name="Jiang B."/>
            <person name="Yang W."/>
            <person name="Lam T.T.-Y."/>
            <person name="Chang Q."/>
            <person name="Ding S."/>
            <person name="Wang X."/>
            <person name="Zhu J."/>
            <person name="Ruan X."/>
            <person name="Zhao L."/>
            <person name="Wei J."/>
            <person name="Que T."/>
            <person name="Du C."/>
            <person name="Cheng J."/>
            <person name="Dai P."/>
            <person name="Han X."/>
            <person name="Huang E."/>
            <person name="Gao Y."/>
            <person name="Liu J."/>
            <person name="Shao H."/>
            <person name="Ye R."/>
            <person name="Li L."/>
            <person name="Wei W."/>
            <person name="Wang X."/>
            <person name="Wang C."/>
            <person name="Yang T."/>
            <person name="Huo Q."/>
            <person name="Li W."/>
            <person name="Guo W."/>
            <person name="Chen H."/>
            <person name="Zhou L."/>
            <person name="Ni X."/>
            <person name="Tian J."/>
            <person name="Zhou Y."/>
            <person name="Sheng Y."/>
            <person name="Liu T."/>
            <person name="Pan Y."/>
            <person name="Xia L."/>
            <person name="Li J."/>
            <person name="Zhao F."/>
            <person name="Cao W."/>
        </authorList>
    </citation>
    <scope>NUCLEOTIDE SEQUENCE</scope>
    <source>
        <strain evidence="1">Dsil-2018</strain>
    </source>
</reference>
<sequence>MSEHPRAVLWDRRLLSELSWDATDDLLMGRRERKLIIVILRESKMYKLEQLVKDKNFVVYGDPAYLLRPLLMKPYGGASLTPSQRAFKNDMNRVRQAVE</sequence>
<keyword evidence="2" id="KW-1185">Reference proteome</keyword>
<proteinExistence type="predicted"/>
<comment type="caution">
    <text evidence="1">The sequence shown here is derived from an EMBL/GenBank/DDBJ whole genome shotgun (WGS) entry which is preliminary data.</text>
</comment>
<evidence type="ECO:0000313" key="2">
    <source>
        <dbReference type="Proteomes" id="UP000821865"/>
    </source>
</evidence>
<dbReference type="EMBL" id="CM023471">
    <property type="protein sequence ID" value="KAH7967466.1"/>
    <property type="molecule type" value="Genomic_DNA"/>
</dbReference>